<reference evidence="1 2" key="1">
    <citation type="journal article" date="2019" name="Int. J. Syst. Evol. Microbiol.">
        <title>Clostridium fermenticellae sp. nov., isolated from the mud in a fermentation cellar for the production of the Chinese liquor, baijiu.</title>
        <authorList>
            <person name="Xu P.X."/>
            <person name="Chai L.J."/>
            <person name="Qiu T."/>
            <person name="Zhang X.J."/>
            <person name="Lu Z.M."/>
            <person name="Xiao C."/>
            <person name="Wang S.T."/>
            <person name="Shen C.H."/>
            <person name="Shi J.S."/>
            <person name="Xu Z.H."/>
        </authorList>
    </citation>
    <scope>NUCLEOTIDE SEQUENCE [LARGE SCALE GENOMIC DNA]</scope>
    <source>
        <strain evidence="1 2">JN500901</strain>
    </source>
</reference>
<keyword evidence="2" id="KW-1185">Reference proteome</keyword>
<dbReference type="KEGG" id="cfer:D4Z93_09290"/>
<dbReference type="RefSeq" id="WP_119972903.1">
    <property type="nucleotide sequence ID" value="NZ_CP032416.1"/>
</dbReference>
<name>A0A386H5A3_9CLOT</name>
<dbReference type="EMBL" id="CP032416">
    <property type="protein sequence ID" value="AYD40713.1"/>
    <property type="molecule type" value="Genomic_DNA"/>
</dbReference>
<evidence type="ECO:0000313" key="2">
    <source>
        <dbReference type="Proteomes" id="UP000266301"/>
    </source>
</evidence>
<dbReference type="Proteomes" id="UP000266301">
    <property type="component" value="Chromosome"/>
</dbReference>
<sequence length="103" mass="11986">MDFRLDKVDRELRERIQKTTSTGKVHIKSGVVINKDAKNKKESNPQDFYGELKKYQNKDDTKKKKIILVSAVKTDDLNVPAYKEDKDTELKTDFRGNILDVKK</sequence>
<proteinExistence type="predicted"/>
<dbReference type="AlphaFoldDB" id="A0A386H5A3"/>
<dbReference type="OrthoDB" id="1935644at2"/>
<organism evidence="1 2">
    <name type="scientific">Clostridium fermenticellae</name>
    <dbReference type="NCBI Taxonomy" id="2068654"/>
    <lineage>
        <taxon>Bacteria</taxon>
        <taxon>Bacillati</taxon>
        <taxon>Bacillota</taxon>
        <taxon>Clostridia</taxon>
        <taxon>Eubacteriales</taxon>
        <taxon>Clostridiaceae</taxon>
        <taxon>Clostridium</taxon>
    </lineage>
</organism>
<evidence type="ECO:0000313" key="1">
    <source>
        <dbReference type="EMBL" id="AYD40713.1"/>
    </source>
</evidence>
<accession>A0A386H5A3</accession>
<protein>
    <submittedName>
        <fullName evidence="1">Uncharacterized protein</fullName>
    </submittedName>
</protein>
<gene>
    <name evidence="1" type="ORF">D4Z93_09290</name>
</gene>